<gene>
    <name evidence="3" type="ORF">JEQ47_09000</name>
</gene>
<reference evidence="3" key="1">
    <citation type="submission" date="2020-12" db="EMBL/GenBank/DDBJ databases">
        <title>Devosia sp. MSA67 isolated from Mo River.</title>
        <authorList>
            <person name="Ma F."/>
            <person name="Zi Z."/>
        </authorList>
    </citation>
    <scope>NUCLEOTIDE SEQUENCE</scope>
    <source>
        <strain evidence="3">MSA67</strain>
    </source>
</reference>
<feature type="chain" id="PRO_5038125672" evidence="2">
    <location>
        <begin position="21"/>
        <end position="95"/>
    </location>
</feature>
<comment type="caution">
    <text evidence="3">The sequence shown here is derived from an EMBL/GenBank/DDBJ whole genome shotgun (WGS) entry which is preliminary data.</text>
</comment>
<name>A0A934IQB0_9HYPH</name>
<evidence type="ECO:0000313" key="4">
    <source>
        <dbReference type="Proteomes" id="UP000602124"/>
    </source>
</evidence>
<dbReference type="Proteomes" id="UP000602124">
    <property type="component" value="Unassembled WGS sequence"/>
</dbReference>
<accession>A0A934IQB0</accession>
<feature type="region of interest" description="Disordered" evidence="1">
    <location>
        <begin position="56"/>
        <end position="95"/>
    </location>
</feature>
<protein>
    <submittedName>
        <fullName evidence="3">Uncharacterized protein</fullName>
    </submittedName>
</protein>
<dbReference type="RefSeq" id="WP_198876073.1">
    <property type="nucleotide sequence ID" value="NZ_JAEKMH010000002.1"/>
</dbReference>
<evidence type="ECO:0000256" key="1">
    <source>
        <dbReference type="SAM" id="MobiDB-lite"/>
    </source>
</evidence>
<keyword evidence="4" id="KW-1185">Reference proteome</keyword>
<evidence type="ECO:0000256" key="2">
    <source>
        <dbReference type="SAM" id="SignalP"/>
    </source>
</evidence>
<proteinExistence type="predicted"/>
<organism evidence="3 4">
    <name type="scientific">Devosia sediminis</name>
    <dbReference type="NCBI Taxonomy" id="2798801"/>
    <lineage>
        <taxon>Bacteria</taxon>
        <taxon>Pseudomonadati</taxon>
        <taxon>Pseudomonadota</taxon>
        <taxon>Alphaproteobacteria</taxon>
        <taxon>Hyphomicrobiales</taxon>
        <taxon>Devosiaceae</taxon>
        <taxon>Devosia</taxon>
    </lineage>
</organism>
<dbReference type="AlphaFoldDB" id="A0A934IQB0"/>
<sequence>MRQWLVGLACIFCSSAPVLAEHRTAIGPADQESSSGDIALYHPLALVPDCLDIRTAGTGRPPHPGIESKEPRIDIWVPEPHPHNPRPAPTGCMAG</sequence>
<dbReference type="EMBL" id="JAEKMH010000002">
    <property type="protein sequence ID" value="MBJ3784853.1"/>
    <property type="molecule type" value="Genomic_DNA"/>
</dbReference>
<evidence type="ECO:0000313" key="3">
    <source>
        <dbReference type="EMBL" id="MBJ3784853.1"/>
    </source>
</evidence>
<keyword evidence="2" id="KW-0732">Signal</keyword>
<feature type="signal peptide" evidence="2">
    <location>
        <begin position="1"/>
        <end position="20"/>
    </location>
</feature>